<reference evidence="8 9" key="1">
    <citation type="journal article" date="2015" name="Nature">
        <title>rRNA introns, odd ribosomes, and small enigmatic genomes across a large radiation of phyla.</title>
        <authorList>
            <person name="Brown C.T."/>
            <person name="Hug L.A."/>
            <person name="Thomas B.C."/>
            <person name="Sharon I."/>
            <person name="Castelle C.J."/>
            <person name="Singh A."/>
            <person name="Wilkins M.J."/>
            <person name="Williams K.H."/>
            <person name="Banfield J.F."/>
        </authorList>
    </citation>
    <scope>NUCLEOTIDE SEQUENCE [LARGE SCALE GENOMIC DNA]</scope>
</reference>
<dbReference type="HAMAP" id="MF_02065">
    <property type="entry name" value="MltG"/>
    <property type="match status" value="1"/>
</dbReference>
<comment type="caution">
    <text evidence="8">The sequence shown here is derived from an EMBL/GenBank/DDBJ whole genome shotgun (WGS) entry which is preliminary data.</text>
</comment>
<evidence type="ECO:0000256" key="4">
    <source>
        <dbReference type="ARBA" id="ARBA00023136"/>
    </source>
</evidence>
<dbReference type="AlphaFoldDB" id="A0A0G1ZWA4"/>
<keyword evidence="2 7" id="KW-0812">Transmembrane</keyword>
<keyword evidence="6 7" id="KW-0961">Cell wall biogenesis/degradation</keyword>
<comment type="function">
    <text evidence="7">Functions as a peptidoglycan terminase that cleaves nascent peptidoglycan strands endolytically to terminate their elongation.</text>
</comment>
<dbReference type="PATRIC" id="fig|1618980.3.peg.335"/>
<dbReference type="PANTHER" id="PTHR30518">
    <property type="entry name" value="ENDOLYTIC MUREIN TRANSGLYCOSYLASE"/>
    <property type="match status" value="1"/>
</dbReference>
<dbReference type="EC" id="4.2.2.29" evidence="7"/>
<dbReference type="GO" id="GO:0071555">
    <property type="term" value="P:cell wall organization"/>
    <property type="evidence" value="ECO:0007669"/>
    <property type="project" value="UniProtKB-KW"/>
</dbReference>
<comment type="similarity">
    <text evidence="7">Belongs to the transglycosylase MltG family.</text>
</comment>
<gene>
    <name evidence="7" type="primary">mltG</name>
    <name evidence="8" type="ORF">UY77_C0017G0008</name>
</gene>
<dbReference type="Gene3D" id="3.30.1490.480">
    <property type="entry name" value="Endolytic murein transglycosylase"/>
    <property type="match status" value="1"/>
</dbReference>
<keyword evidence="3 7" id="KW-1133">Transmembrane helix</keyword>
<evidence type="ECO:0000313" key="9">
    <source>
        <dbReference type="Proteomes" id="UP000034711"/>
    </source>
</evidence>
<accession>A0A0G1ZWA4</accession>
<dbReference type="Proteomes" id="UP000034711">
    <property type="component" value="Unassembled WGS sequence"/>
</dbReference>
<dbReference type="GO" id="GO:0005886">
    <property type="term" value="C:plasma membrane"/>
    <property type="evidence" value="ECO:0007669"/>
    <property type="project" value="UniProtKB-UniRule"/>
</dbReference>
<dbReference type="Pfam" id="PF02618">
    <property type="entry name" value="YceG"/>
    <property type="match status" value="1"/>
</dbReference>
<evidence type="ECO:0000256" key="5">
    <source>
        <dbReference type="ARBA" id="ARBA00023239"/>
    </source>
</evidence>
<dbReference type="PANTHER" id="PTHR30518:SF2">
    <property type="entry name" value="ENDOLYTIC MUREIN TRANSGLYCOSYLASE"/>
    <property type="match status" value="1"/>
</dbReference>
<evidence type="ECO:0000256" key="6">
    <source>
        <dbReference type="ARBA" id="ARBA00023316"/>
    </source>
</evidence>
<keyword evidence="5 7" id="KW-0456">Lyase</keyword>
<dbReference type="GO" id="GO:0009252">
    <property type="term" value="P:peptidoglycan biosynthetic process"/>
    <property type="evidence" value="ECO:0007669"/>
    <property type="project" value="UniProtKB-UniRule"/>
</dbReference>
<evidence type="ECO:0000256" key="3">
    <source>
        <dbReference type="ARBA" id="ARBA00022989"/>
    </source>
</evidence>
<dbReference type="CDD" id="cd08010">
    <property type="entry name" value="MltG_like"/>
    <property type="match status" value="1"/>
</dbReference>
<dbReference type="EMBL" id="LCRI01000017">
    <property type="protein sequence ID" value="KKW32622.1"/>
    <property type="molecule type" value="Genomic_DNA"/>
</dbReference>
<dbReference type="GO" id="GO:0008932">
    <property type="term" value="F:lytic endotransglycosylase activity"/>
    <property type="evidence" value="ECO:0007669"/>
    <property type="project" value="UniProtKB-UniRule"/>
</dbReference>
<protein>
    <recommendedName>
        <fullName evidence="7">Endolytic murein transglycosylase</fullName>
        <ecNumber evidence="7">4.2.2.29</ecNumber>
    </recommendedName>
    <alternativeName>
        <fullName evidence="7">Peptidoglycan lytic transglycosylase</fullName>
    </alternativeName>
    <alternativeName>
        <fullName evidence="7">Peptidoglycan polymerization terminase</fullName>
    </alternativeName>
</protein>
<dbReference type="InterPro" id="IPR003770">
    <property type="entry name" value="MLTG-like"/>
</dbReference>
<evidence type="ECO:0000256" key="7">
    <source>
        <dbReference type="HAMAP-Rule" id="MF_02065"/>
    </source>
</evidence>
<sequence>MGKNFLRFLGVLFLLAVLMAGGFVYDAWLRMPEADAPDASFEIVAGESAREISRRLEKAGVISSALWFEVFAKTTGVGRRFQAGAFSLRPGMSYAAIASVLTDAGTKEIQITIPEGFHLKQIGETVLRAFPHLTPHEWQAATGPSSPLKRSKPILARIPTDLDLEGYLFPDTYRFHADASATEIASMMVDTLDRRLRENDVPVSDHLELPDKSSLHAFLTLASIIEREVRNVEDMRNVADVFEKRLEIGMALQADSTVNYVTGGTRPGATLEDIKVDSPYNTYRYPGLPPGPISNPGMNAILAVLHPKDNPWYYFLTTPDGRVMYARTFSDHVENKRTYLR</sequence>
<organism evidence="8 9">
    <name type="scientific">Candidatus Uhrbacteria bacterium GW2011_GWA2_53_10</name>
    <dbReference type="NCBI Taxonomy" id="1618980"/>
    <lineage>
        <taxon>Bacteria</taxon>
        <taxon>Candidatus Uhriibacteriota</taxon>
    </lineage>
</organism>
<evidence type="ECO:0000313" key="8">
    <source>
        <dbReference type="EMBL" id="KKW32622.1"/>
    </source>
</evidence>
<dbReference type="NCBIfam" id="TIGR00247">
    <property type="entry name" value="endolytic transglycosylase MltG"/>
    <property type="match status" value="1"/>
</dbReference>
<comment type="catalytic activity">
    <reaction evidence="7">
        <text>a peptidoglycan chain = a peptidoglycan chain with N-acetyl-1,6-anhydromuramyl-[peptide] at the reducing end + a peptidoglycan chain with N-acetylglucosamine at the non-reducing end.</text>
        <dbReference type="EC" id="4.2.2.29"/>
    </reaction>
</comment>
<proteinExistence type="inferred from homology"/>
<keyword evidence="4 7" id="KW-0472">Membrane</keyword>
<evidence type="ECO:0000256" key="2">
    <source>
        <dbReference type="ARBA" id="ARBA00022692"/>
    </source>
</evidence>
<evidence type="ECO:0000256" key="1">
    <source>
        <dbReference type="ARBA" id="ARBA00022475"/>
    </source>
</evidence>
<name>A0A0G1ZWA4_9BACT</name>
<feature type="site" description="Important for catalytic activity" evidence="7">
    <location>
        <position position="228"/>
    </location>
</feature>
<keyword evidence="1 7" id="KW-1003">Cell membrane</keyword>